<name>A0A3P1T4C8_9ACTN</name>
<dbReference type="AlphaFoldDB" id="A0A3P1T4C8"/>
<dbReference type="Proteomes" id="UP000280819">
    <property type="component" value="Unassembled WGS sequence"/>
</dbReference>
<feature type="region of interest" description="Disordered" evidence="1">
    <location>
        <begin position="23"/>
        <end position="111"/>
    </location>
</feature>
<accession>A0A3P1T4C8</accession>
<dbReference type="EMBL" id="RQZG01000013">
    <property type="protein sequence ID" value="RRD04200.1"/>
    <property type="molecule type" value="Genomic_DNA"/>
</dbReference>
<evidence type="ECO:0008006" key="5">
    <source>
        <dbReference type="Google" id="ProtNLM"/>
    </source>
</evidence>
<feature type="signal peptide" evidence="2">
    <location>
        <begin position="1"/>
        <end position="25"/>
    </location>
</feature>
<feature type="compositionally biased region" description="Polar residues" evidence="1">
    <location>
        <begin position="26"/>
        <end position="36"/>
    </location>
</feature>
<evidence type="ECO:0000256" key="1">
    <source>
        <dbReference type="SAM" id="MobiDB-lite"/>
    </source>
</evidence>
<comment type="caution">
    <text evidence="3">The sequence shown here is derived from an EMBL/GenBank/DDBJ whole genome shotgun (WGS) entry which is preliminary data.</text>
</comment>
<keyword evidence="2" id="KW-0732">Signal</keyword>
<feature type="compositionally biased region" description="Acidic residues" evidence="1">
    <location>
        <begin position="86"/>
        <end position="100"/>
    </location>
</feature>
<feature type="compositionally biased region" description="Low complexity" evidence="1">
    <location>
        <begin position="68"/>
        <end position="85"/>
    </location>
</feature>
<reference evidence="3 4" key="1">
    <citation type="submission" date="2018-11" db="EMBL/GenBank/DDBJ databases">
        <title>Genomes From Bacteria Associated with the Canine Oral Cavity: a Test Case for Automated Genome-Based Taxonomic Assignment.</title>
        <authorList>
            <person name="Coil D.A."/>
            <person name="Jospin G."/>
            <person name="Darling A.E."/>
            <person name="Wallis C."/>
            <person name="Davis I.J."/>
            <person name="Harris S."/>
            <person name="Eisen J.A."/>
            <person name="Holcombe L.J."/>
            <person name="O'Flynn C."/>
        </authorList>
    </citation>
    <scope>NUCLEOTIDE SEQUENCE [LARGE SCALE GENOMIC DNA]</scope>
    <source>
        <strain evidence="3 4">OH887_COT-365</strain>
    </source>
</reference>
<gene>
    <name evidence="3" type="ORF">EII34_11385</name>
</gene>
<evidence type="ECO:0000313" key="4">
    <source>
        <dbReference type="Proteomes" id="UP000280819"/>
    </source>
</evidence>
<feature type="chain" id="PRO_5038794694" description="DUF3060 domain-containing protein" evidence="2">
    <location>
        <begin position="26"/>
        <end position="209"/>
    </location>
</feature>
<organism evidence="3 4">
    <name type="scientific">Arachnia propionica</name>
    <dbReference type="NCBI Taxonomy" id="1750"/>
    <lineage>
        <taxon>Bacteria</taxon>
        <taxon>Bacillati</taxon>
        <taxon>Actinomycetota</taxon>
        <taxon>Actinomycetes</taxon>
        <taxon>Propionibacteriales</taxon>
        <taxon>Propionibacteriaceae</taxon>
        <taxon>Arachnia</taxon>
    </lineage>
</organism>
<evidence type="ECO:0000313" key="3">
    <source>
        <dbReference type="EMBL" id="RRD04200.1"/>
    </source>
</evidence>
<proteinExistence type="predicted"/>
<evidence type="ECO:0000256" key="2">
    <source>
        <dbReference type="SAM" id="SignalP"/>
    </source>
</evidence>
<protein>
    <recommendedName>
        <fullName evidence="5">DUF3060 domain-containing protein</fullName>
    </recommendedName>
</protein>
<dbReference type="RefSeq" id="WP_124845283.1">
    <property type="nucleotide sequence ID" value="NZ_RQZG01000013.1"/>
</dbReference>
<dbReference type="PROSITE" id="PS51257">
    <property type="entry name" value="PROKAR_LIPOPROTEIN"/>
    <property type="match status" value="1"/>
</dbReference>
<sequence>MSSYPLKPGLAAVALVLLLSGCSGATPMSSAQSGTPTAPEPARSTGVTQEGESIELPTGPRTTTDPAPTTWEPSPESASPAAETSTPDDDEDDDKDEADSEQGQGSCNGDVTVDQVGEIRHLTGQCGTVTVTATSVILNIEAAEKVVVLAGSSNVTAEQASRVEVLGNSNIVNLNSVGDVVIDGNYNTVTMQHRSGSLRDNGSLNIVNG</sequence>